<feature type="region of interest" description="Disordered" evidence="1">
    <location>
        <begin position="29"/>
        <end position="49"/>
    </location>
</feature>
<evidence type="ECO:0000256" key="1">
    <source>
        <dbReference type="SAM" id="MobiDB-lite"/>
    </source>
</evidence>
<dbReference type="Proteomes" id="UP001317629">
    <property type="component" value="Plasmid pSS37A-Re-6"/>
</dbReference>
<proteinExistence type="predicted"/>
<gene>
    <name evidence="2" type="ORF">SS37A_42690</name>
</gene>
<dbReference type="EMBL" id="AP027148">
    <property type="protein sequence ID" value="BDV36739.1"/>
    <property type="molecule type" value="Genomic_DNA"/>
</dbReference>
<organism evidence="2 3">
    <name type="scientific">Methylocystis iwaonis</name>
    <dbReference type="NCBI Taxonomy" id="2885079"/>
    <lineage>
        <taxon>Bacteria</taxon>
        <taxon>Pseudomonadati</taxon>
        <taxon>Pseudomonadota</taxon>
        <taxon>Alphaproteobacteria</taxon>
        <taxon>Hyphomicrobiales</taxon>
        <taxon>Methylocystaceae</taxon>
        <taxon>Methylocystis</taxon>
    </lineage>
</organism>
<evidence type="ECO:0000313" key="3">
    <source>
        <dbReference type="Proteomes" id="UP001317629"/>
    </source>
</evidence>
<keyword evidence="3" id="KW-1185">Reference proteome</keyword>
<accession>A0ABM8EFB5</accession>
<evidence type="ECO:0000313" key="2">
    <source>
        <dbReference type="EMBL" id="BDV36739.1"/>
    </source>
</evidence>
<geneLocation type="plasmid" evidence="2 3">
    <name>pSS37A-Re-6</name>
</geneLocation>
<keyword evidence="2" id="KW-0614">Plasmid</keyword>
<protein>
    <submittedName>
        <fullName evidence="2">Uncharacterized protein</fullName>
    </submittedName>
</protein>
<feature type="compositionally biased region" description="Low complexity" evidence="1">
    <location>
        <begin position="37"/>
        <end position="49"/>
    </location>
</feature>
<name>A0ABM8EFB5_9HYPH</name>
<reference evidence="2 3" key="1">
    <citation type="journal article" date="2023" name="Int. J. Syst. Evol. Microbiol.">
        <title>Methylocystis iwaonis sp. nov., a type II methane-oxidizing bacterium from surface soil of a rice paddy field in Japan, and emended description of the genus Methylocystis (ex Whittenbury et al. 1970) Bowman et al. 1993.</title>
        <authorList>
            <person name="Kaise H."/>
            <person name="Sawadogo J.B."/>
            <person name="Alam M.S."/>
            <person name="Ueno C."/>
            <person name="Dianou D."/>
            <person name="Shinjo R."/>
            <person name="Asakawa S."/>
        </authorList>
    </citation>
    <scope>NUCLEOTIDE SEQUENCE [LARGE SCALE GENOMIC DNA]</scope>
    <source>
        <strain evidence="2 3">SS37A-Re</strain>
    </source>
</reference>
<sequence length="49" mass="5328">MVVAICLDHDDDPSWYNGPPYALDESVFDEGDLQGCSPDDPVPDVSPYA</sequence>